<accession>A0A941APA7</accession>
<dbReference type="InterPro" id="IPR025736">
    <property type="entry name" value="PucR_C-HTH_dom"/>
</dbReference>
<protein>
    <submittedName>
        <fullName evidence="4">PucR family transcriptional regulator</fullName>
    </submittedName>
</protein>
<dbReference type="Pfam" id="PF17853">
    <property type="entry name" value="GGDEF_2"/>
    <property type="match status" value="1"/>
</dbReference>
<evidence type="ECO:0000313" key="4">
    <source>
        <dbReference type="EMBL" id="MBP3952570.1"/>
    </source>
</evidence>
<evidence type="ECO:0000256" key="1">
    <source>
        <dbReference type="ARBA" id="ARBA00006754"/>
    </source>
</evidence>
<keyword evidence="5" id="KW-1185">Reference proteome</keyword>
<evidence type="ECO:0000259" key="3">
    <source>
        <dbReference type="Pfam" id="PF17853"/>
    </source>
</evidence>
<name>A0A941APA7_9BACI</name>
<dbReference type="InterPro" id="IPR051448">
    <property type="entry name" value="CdaR-like_regulators"/>
</dbReference>
<dbReference type="InterPro" id="IPR042070">
    <property type="entry name" value="PucR_C-HTH_sf"/>
</dbReference>
<feature type="domain" description="PucR C-terminal helix-turn-helix" evidence="2">
    <location>
        <begin position="343"/>
        <end position="400"/>
    </location>
</feature>
<gene>
    <name evidence="4" type="ORF">J7W16_15700</name>
</gene>
<dbReference type="EMBL" id="JAGKSQ010000006">
    <property type="protein sequence ID" value="MBP3952570.1"/>
    <property type="molecule type" value="Genomic_DNA"/>
</dbReference>
<dbReference type="RefSeq" id="WP_210598377.1">
    <property type="nucleotide sequence ID" value="NZ_JAGKSQ010000006.1"/>
</dbReference>
<organism evidence="4 5">
    <name type="scientific">Halalkalibacter suaedae</name>
    <dbReference type="NCBI Taxonomy" id="2822140"/>
    <lineage>
        <taxon>Bacteria</taxon>
        <taxon>Bacillati</taxon>
        <taxon>Bacillota</taxon>
        <taxon>Bacilli</taxon>
        <taxon>Bacillales</taxon>
        <taxon>Bacillaceae</taxon>
        <taxon>Halalkalibacter</taxon>
    </lineage>
</organism>
<reference evidence="4" key="1">
    <citation type="submission" date="2021-03" db="EMBL/GenBank/DDBJ databases">
        <title>Bacillus suaedae sp. nov., isolated from Suaeda aralocaspica.</title>
        <authorList>
            <person name="Lei R.F.R."/>
        </authorList>
    </citation>
    <scope>NUCLEOTIDE SEQUENCE</scope>
    <source>
        <strain evidence="4">YZJH907-2</strain>
    </source>
</reference>
<dbReference type="AlphaFoldDB" id="A0A941APA7"/>
<comment type="caution">
    <text evidence="4">The sequence shown here is derived from an EMBL/GenBank/DDBJ whole genome shotgun (WGS) entry which is preliminary data.</text>
</comment>
<dbReference type="Pfam" id="PF13556">
    <property type="entry name" value="HTH_30"/>
    <property type="match status" value="1"/>
</dbReference>
<dbReference type="PANTHER" id="PTHR33744:SF1">
    <property type="entry name" value="DNA-BINDING TRANSCRIPTIONAL ACTIVATOR ADER"/>
    <property type="match status" value="1"/>
</dbReference>
<proteinExistence type="inferred from homology"/>
<evidence type="ECO:0000259" key="2">
    <source>
        <dbReference type="Pfam" id="PF13556"/>
    </source>
</evidence>
<feature type="domain" description="CdaR GGDEF-like" evidence="3">
    <location>
        <begin position="170"/>
        <end position="288"/>
    </location>
</feature>
<dbReference type="Proteomes" id="UP000678228">
    <property type="component" value="Unassembled WGS sequence"/>
</dbReference>
<dbReference type="PANTHER" id="PTHR33744">
    <property type="entry name" value="CARBOHYDRATE DIACID REGULATOR"/>
    <property type="match status" value="1"/>
</dbReference>
<dbReference type="InterPro" id="IPR041522">
    <property type="entry name" value="CdaR_GGDEF"/>
</dbReference>
<dbReference type="Gene3D" id="1.10.10.2840">
    <property type="entry name" value="PucR C-terminal helix-turn-helix domain"/>
    <property type="match status" value="1"/>
</dbReference>
<comment type="similarity">
    <text evidence="1">Belongs to the CdaR family.</text>
</comment>
<evidence type="ECO:0000313" key="5">
    <source>
        <dbReference type="Proteomes" id="UP000678228"/>
    </source>
</evidence>
<sequence>MKTTPFDRVFHSLEDFVDTISDTLSCPVTLEDANHQLLAYSSHDDETDAARISTIIGRRVPEKVINRFWQEGVIPALHQSDQPLDIPSITELGLRNRVAISIRKNQEILGYIWVIEVKKKLTAADKQLMKIAADKAKNLLMQLTLKKKHREQTNEQLLWQLITEKQSHHTIATLFKEAGIPQIRALTIMVISFPKLDDSLYRNVKYVAKTTKDVQLVINTTDRNQIIFLLSPLLEHSPEQALREFSRTMQEQMKERFAVKDMTIGCGYLYNDYSKLIQSYQEAQKVVRAKKWHQSELTFNYFLHELGIYRYLDIIQQHAEPITIENPVLKSLLIYDTNNNTSLFETLDVFLSKDGNVNETSKALHIHVNTLAYRMKRIQEITDIQLKDPLHRLALLFEIKLSTLAKKGLQDE</sequence>